<evidence type="ECO:0000256" key="1">
    <source>
        <dbReference type="ARBA" id="ARBA00011073"/>
    </source>
</evidence>
<protein>
    <recommendedName>
        <fullName evidence="16">Peptidase S8/S53 domain-containing protein</fullName>
    </recommendedName>
</protein>
<evidence type="ECO:0000256" key="3">
    <source>
        <dbReference type="ARBA" id="ARBA00022670"/>
    </source>
</evidence>
<evidence type="ECO:0000259" key="11">
    <source>
        <dbReference type="Pfam" id="PF00082"/>
    </source>
</evidence>
<dbReference type="PANTHER" id="PTHR43806:SF66">
    <property type="entry name" value="SERIN ENDOPEPTIDASE"/>
    <property type="match status" value="1"/>
</dbReference>
<dbReference type="Pfam" id="PF02225">
    <property type="entry name" value="PA"/>
    <property type="match status" value="1"/>
</dbReference>
<dbReference type="InterPro" id="IPR023828">
    <property type="entry name" value="Peptidase_S8_Ser-AS"/>
</dbReference>
<organism evidence="14 15">
    <name type="scientific">Pyricularia grisea</name>
    <name type="common">Crabgrass-specific blast fungus</name>
    <name type="synonym">Magnaporthe grisea</name>
    <dbReference type="NCBI Taxonomy" id="148305"/>
    <lineage>
        <taxon>Eukaryota</taxon>
        <taxon>Fungi</taxon>
        <taxon>Dikarya</taxon>
        <taxon>Ascomycota</taxon>
        <taxon>Pezizomycotina</taxon>
        <taxon>Sordariomycetes</taxon>
        <taxon>Sordariomycetidae</taxon>
        <taxon>Magnaporthales</taxon>
        <taxon>Pyriculariaceae</taxon>
        <taxon>Pyricularia</taxon>
    </lineage>
</organism>
<dbReference type="SUPFAM" id="SSF52743">
    <property type="entry name" value="Subtilisin-like"/>
    <property type="match status" value="1"/>
</dbReference>
<dbReference type="RefSeq" id="XP_030976120.1">
    <property type="nucleotide sequence ID" value="XM_031132426.1"/>
</dbReference>
<evidence type="ECO:0000259" key="12">
    <source>
        <dbReference type="Pfam" id="PF02225"/>
    </source>
</evidence>
<dbReference type="InterPro" id="IPR013783">
    <property type="entry name" value="Ig-like_fold"/>
</dbReference>
<dbReference type="PROSITE" id="PS00137">
    <property type="entry name" value="SUBTILASE_HIS"/>
    <property type="match status" value="1"/>
</dbReference>
<feature type="domain" description="PA" evidence="12">
    <location>
        <begin position="348"/>
        <end position="428"/>
    </location>
</feature>
<dbReference type="GO" id="GO:0004252">
    <property type="term" value="F:serine-type endopeptidase activity"/>
    <property type="evidence" value="ECO:0007669"/>
    <property type="project" value="UniProtKB-UniRule"/>
</dbReference>
<name>A0A6P8AMJ1_PYRGI</name>
<dbReference type="InterPro" id="IPR003137">
    <property type="entry name" value="PA_domain"/>
</dbReference>
<dbReference type="CDD" id="cd02124">
    <property type="entry name" value="PA_PoS1_like"/>
    <property type="match status" value="1"/>
</dbReference>
<keyword evidence="4 10" id="KW-0732">Signal</keyword>
<evidence type="ECO:0000256" key="5">
    <source>
        <dbReference type="ARBA" id="ARBA00022801"/>
    </source>
</evidence>
<feature type="active site" description="Charge relay system" evidence="7 8">
    <location>
        <position position="188"/>
    </location>
</feature>
<dbReference type="Gene3D" id="3.50.30.30">
    <property type="match status" value="1"/>
</dbReference>
<feature type="domain" description="C5a peptidase/Subtilisin-like protease SBT2-like Fn3-like" evidence="13">
    <location>
        <begin position="593"/>
        <end position="713"/>
    </location>
</feature>
<dbReference type="AlphaFoldDB" id="A0A6P8AMJ1"/>
<dbReference type="GO" id="GO:0006508">
    <property type="term" value="P:proteolysis"/>
    <property type="evidence" value="ECO:0007669"/>
    <property type="project" value="UniProtKB-KW"/>
</dbReference>
<dbReference type="Pfam" id="PF00082">
    <property type="entry name" value="Peptidase_S8"/>
    <property type="match status" value="1"/>
</dbReference>
<dbReference type="CDD" id="cd07489">
    <property type="entry name" value="Peptidases_S8_5"/>
    <property type="match status" value="1"/>
</dbReference>
<keyword evidence="6 8" id="KW-0720">Serine protease</keyword>
<dbReference type="PROSITE" id="PS00136">
    <property type="entry name" value="SUBTILASE_ASP"/>
    <property type="match status" value="1"/>
</dbReference>
<reference evidence="15" key="2">
    <citation type="submission" date="2019-10" db="EMBL/GenBank/DDBJ databases">
        <authorList>
            <consortium name="NCBI Genome Project"/>
        </authorList>
    </citation>
    <scope>NUCLEOTIDE SEQUENCE</scope>
    <source>
        <strain evidence="15">NI907</strain>
    </source>
</reference>
<dbReference type="Gene3D" id="2.60.40.10">
    <property type="entry name" value="Immunoglobulins"/>
    <property type="match status" value="1"/>
</dbReference>
<dbReference type="InterPro" id="IPR022398">
    <property type="entry name" value="Peptidase_S8_His-AS"/>
</dbReference>
<sequence length="903" mass="95885">MLGVAAIVLSVLGLTREVSCAVTNLDNQYIVEYANGIVPRDLPNDGSVKVVKTLDSPGIFTGAVIEATSKEEASSFASTSSAVNIWPNQRIELDQPLDQRSFSDDVAVGDYSVHSATGVDRLHAEGILGEGVKVAVVDTGVWYPHPALGGGFGPGFKVAGGWDFVGDAGIDDTPRPDDDPLDTPSLGHGTHVAGIVAGSSDKFVGVAPNATLLAYKIMATEAGTTTDIIMEAWLRAYSDGADIITMSISGLTGWTDNPLAVLAARLVGQGVVMTVSAGNNGADGPFYAGDSNTSPDLLSIASVGATTQAATPYRLTMTTRDGVSNTTKSGYLPAADNFPAEVNGWPVVALNFNTSNTDDACNPYPAGTANLTGAVALVRRTAGCSFVTKQINLEALGAKYVLVYNDDRPIVTPGSSDPGSLLGMITAEAGHAIINALVAGSNVTADFSVHQGDALLAGIPDLQAGGKPSTFSSWASTYDLQLKPDVAAPGGNIFSTWPNNTYMVQSGTSMATPYIAGIAALYISAFGGRDKHGAGLAAELTKRIASAGSTLPWYDGTTTSSDFLASPVQMGSGLINATRVLHGATTLDTTKLNLNDTANFQGSHDVTITNNGAATVSYSFSLEPAAGFEILQLNNVVVNSWGITQFTNLVPKQLVPDVQLPEQFSLGPGESKKVTVTFDNPETKGWNDTVVPTYSGKVLVAGDNGDQLSLPYMGIASSMYQNVKAFRKNYPLAFSGDSTWYSIDEKPYFNFNLTKGGRQFPWIHTSFTWGVRELRWDIFQSNWSESEWTYPLTPGANGFVNAVSHYTGPSLSSEGDFGAPPYNLSDPYYSNQMEPFPLKFLTRLSTYNPNEKKYWWMGKMANGSQIAPGNYTMRVAASRPFGDLTKVDGWEVWRREIEVLPLV</sequence>
<reference evidence="15" key="1">
    <citation type="journal article" date="2019" name="Mol. Biol. Evol.">
        <title>Blast fungal genomes show frequent chromosomal changes, gene gains and losses, and effector gene turnover.</title>
        <authorList>
            <person name="Gomez Luciano L.B."/>
            <person name="Jason Tsai I."/>
            <person name="Chuma I."/>
            <person name="Tosa Y."/>
            <person name="Chen Y.H."/>
            <person name="Li J.Y."/>
            <person name="Li M.Y."/>
            <person name="Jade Lu M.Y."/>
            <person name="Nakayashiki H."/>
            <person name="Li W.H."/>
        </authorList>
    </citation>
    <scope>NUCLEOTIDE SEQUENCE</scope>
    <source>
        <strain evidence="15">NI907</strain>
    </source>
</reference>
<evidence type="ECO:0000256" key="10">
    <source>
        <dbReference type="SAM" id="SignalP"/>
    </source>
</evidence>
<feature type="signal peptide" evidence="10">
    <location>
        <begin position="1"/>
        <end position="20"/>
    </location>
</feature>
<evidence type="ECO:0000256" key="4">
    <source>
        <dbReference type="ARBA" id="ARBA00022729"/>
    </source>
</evidence>
<keyword evidence="3 8" id="KW-0645">Protease</keyword>
<evidence type="ECO:0008006" key="16">
    <source>
        <dbReference type="Google" id="ProtNLM"/>
    </source>
</evidence>
<dbReference type="Proteomes" id="UP000515153">
    <property type="component" value="Unplaced"/>
</dbReference>
<dbReference type="InterPro" id="IPR034187">
    <property type="entry name" value="Peptidases_S8_5"/>
</dbReference>
<keyword evidence="2" id="KW-0964">Secreted</keyword>
<evidence type="ECO:0000256" key="9">
    <source>
        <dbReference type="RuleBase" id="RU003355"/>
    </source>
</evidence>
<dbReference type="GeneID" id="41967329"/>
<evidence type="ECO:0000259" key="13">
    <source>
        <dbReference type="Pfam" id="PF06280"/>
    </source>
</evidence>
<evidence type="ECO:0000256" key="7">
    <source>
        <dbReference type="PIRSR" id="PIRSR615500-1"/>
    </source>
</evidence>
<dbReference type="InterPro" id="IPR000209">
    <property type="entry name" value="Peptidase_S8/S53_dom"/>
</dbReference>
<feature type="chain" id="PRO_5028394953" description="Peptidase S8/S53 domain-containing protein" evidence="10">
    <location>
        <begin position="21"/>
        <end position="903"/>
    </location>
</feature>
<gene>
    <name evidence="15" type="ORF">PgNI_12478</name>
</gene>
<dbReference type="PRINTS" id="PR00723">
    <property type="entry name" value="SUBTILISIN"/>
</dbReference>
<dbReference type="InterPro" id="IPR023827">
    <property type="entry name" value="Peptidase_S8_Asp-AS"/>
</dbReference>
<dbReference type="Gene3D" id="3.40.50.200">
    <property type="entry name" value="Peptidase S8/S53 domain"/>
    <property type="match status" value="1"/>
</dbReference>
<proteinExistence type="inferred from homology"/>
<dbReference type="InterPro" id="IPR010435">
    <property type="entry name" value="C5a/SBT2-like_Fn3"/>
</dbReference>
<dbReference type="PANTHER" id="PTHR43806">
    <property type="entry name" value="PEPTIDASE S8"/>
    <property type="match status" value="1"/>
</dbReference>
<dbReference type="Pfam" id="PF06280">
    <property type="entry name" value="fn3_5"/>
    <property type="match status" value="1"/>
</dbReference>
<reference evidence="15" key="3">
    <citation type="submission" date="2025-08" db="UniProtKB">
        <authorList>
            <consortium name="RefSeq"/>
        </authorList>
    </citation>
    <scope>IDENTIFICATION</scope>
    <source>
        <strain evidence="15">NI907</strain>
    </source>
</reference>
<accession>A0A6P8AMJ1</accession>
<feature type="active site" description="Charge relay system" evidence="7 8">
    <location>
        <position position="509"/>
    </location>
</feature>
<keyword evidence="5 8" id="KW-0378">Hydrolase</keyword>
<dbReference type="PROSITE" id="PS00138">
    <property type="entry name" value="SUBTILASE_SER"/>
    <property type="match status" value="1"/>
</dbReference>
<keyword evidence="2" id="KW-0134">Cell wall</keyword>
<dbReference type="KEGG" id="pgri:PgNI_12478"/>
<dbReference type="InterPro" id="IPR015500">
    <property type="entry name" value="Peptidase_S8_subtilisin-rel"/>
</dbReference>
<dbReference type="InterPro" id="IPR050131">
    <property type="entry name" value="Peptidase_S8_subtilisin-like"/>
</dbReference>
<dbReference type="InterPro" id="IPR036852">
    <property type="entry name" value="Peptidase_S8/S53_dom_sf"/>
</dbReference>
<feature type="active site" description="Charge relay system" evidence="7 8">
    <location>
        <position position="138"/>
    </location>
</feature>
<evidence type="ECO:0000256" key="6">
    <source>
        <dbReference type="ARBA" id="ARBA00022825"/>
    </source>
</evidence>
<evidence type="ECO:0000313" key="15">
    <source>
        <dbReference type="RefSeq" id="XP_030976120.1"/>
    </source>
</evidence>
<evidence type="ECO:0000256" key="8">
    <source>
        <dbReference type="PROSITE-ProRule" id="PRU01240"/>
    </source>
</evidence>
<keyword evidence="14" id="KW-1185">Reference proteome</keyword>
<comment type="similarity">
    <text evidence="1 8 9">Belongs to the peptidase S8 family.</text>
</comment>
<evidence type="ECO:0000313" key="14">
    <source>
        <dbReference type="Proteomes" id="UP000515153"/>
    </source>
</evidence>
<feature type="domain" description="Peptidase S8/S53" evidence="11">
    <location>
        <begin position="129"/>
        <end position="527"/>
    </location>
</feature>
<evidence type="ECO:0000256" key="2">
    <source>
        <dbReference type="ARBA" id="ARBA00022512"/>
    </source>
</evidence>
<dbReference type="PROSITE" id="PS51892">
    <property type="entry name" value="SUBTILASE"/>
    <property type="match status" value="1"/>
</dbReference>
<dbReference type="GO" id="GO:0016020">
    <property type="term" value="C:membrane"/>
    <property type="evidence" value="ECO:0007669"/>
    <property type="project" value="InterPro"/>
</dbReference>